<dbReference type="SMART" id="SM00238">
    <property type="entry name" value="BIR"/>
    <property type="match status" value="1"/>
</dbReference>
<dbReference type="SUPFAM" id="SSF57924">
    <property type="entry name" value="Inhibitor of apoptosis (IAP) repeat"/>
    <property type="match status" value="1"/>
</dbReference>
<dbReference type="InterPro" id="IPR001370">
    <property type="entry name" value="BIR_rpt"/>
</dbReference>
<dbReference type="CDD" id="cd00022">
    <property type="entry name" value="BIR"/>
    <property type="match status" value="1"/>
</dbReference>
<comment type="caution">
    <text evidence="1">The sequence shown here is derived from an EMBL/GenBank/DDBJ whole genome shotgun (WGS) entry which is preliminary data.</text>
</comment>
<dbReference type="PROSITE" id="PS50143">
    <property type="entry name" value="BIR_REPEAT_2"/>
    <property type="match status" value="1"/>
</dbReference>
<name>A0ABD0LV93_9CAEN</name>
<dbReference type="PANTHER" id="PTHR10044">
    <property type="entry name" value="INHIBITOR OF APOPTOSIS"/>
    <property type="match status" value="1"/>
</dbReference>
<reference evidence="1 2" key="1">
    <citation type="journal article" date="2023" name="Sci. Data">
        <title>Genome assembly of the Korean intertidal mud-creeper Batillaria attramentaria.</title>
        <authorList>
            <person name="Patra A.K."/>
            <person name="Ho P.T."/>
            <person name="Jun S."/>
            <person name="Lee S.J."/>
            <person name="Kim Y."/>
            <person name="Won Y.J."/>
        </authorList>
    </citation>
    <scope>NUCLEOTIDE SEQUENCE [LARGE SCALE GENOMIC DNA]</scope>
    <source>
        <strain evidence="1">Wonlab-2016</strain>
    </source>
</reference>
<evidence type="ECO:0008006" key="3">
    <source>
        <dbReference type="Google" id="ProtNLM"/>
    </source>
</evidence>
<sequence length="356" mass="39695">DDVFDTDAVYLLQANQSSGATSVKSIWFRSTTTPTVLERSRSAVVAGEISCAVSTTDATSQTDVPPLHTNSAAIASCRHTSVSSQAEQQERRVARFERCGIFSKIATRPDLVMSADRESTFRGWPHLETHPPSIMAEAGFYYTGDTDGVRCFCCGTGVKTWESNDVPWIEHGRWFPSCDFLRLCQGQSFVDAIQTLHCADNTKAHPEKSGGGAIALQNACSMETSEHSSDIRVPQAVSSEVPAGVFDPDREPQQGSILPCMHCKTRMREVLLPCGHRNLCNQCFNCPFFWGHRYAHPQHPQRPECWICWQPYTHQAVKECLRDYAHLSRIRPESGFENIKRCCPNHSKGGHEIVMS</sequence>
<protein>
    <recommendedName>
        <fullName evidence="3">RING-type domain-containing protein</fullName>
    </recommendedName>
</protein>
<dbReference type="Gene3D" id="1.10.1170.10">
    <property type="entry name" value="Inhibitor Of Apoptosis Protein (2mihbC-IAP-1), Chain A"/>
    <property type="match status" value="1"/>
</dbReference>
<dbReference type="Proteomes" id="UP001519460">
    <property type="component" value="Unassembled WGS sequence"/>
</dbReference>
<dbReference type="Pfam" id="PF00653">
    <property type="entry name" value="BIR"/>
    <property type="match status" value="1"/>
</dbReference>
<feature type="non-terminal residue" evidence="1">
    <location>
        <position position="1"/>
    </location>
</feature>
<gene>
    <name evidence="1" type="ORF">BaRGS_00005769</name>
</gene>
<dbReference type="PANTHER" id="PTHR10044:SF139">
    <property type="entry name" value="DEATH-ASSOCIATED INHIBITOR OF APOPTOSIS 2"/>
    <property type="match status" value="1"/>
</dbReference>
<evidence type="ECO:0000313" key="1">
    <source>
        <dbReference type="EMBL" id="KAK7503143.1"/>
    </source>
</evidence>
<dbReference type="AlphaFoldDB" id="A0ABD0LV93"/>
<dbReference type="InterPro" id="IPR050784">
    <property type="entry name" value="IAP"/>
</dbReference>
<evidence type="ECO:0000313" key="2">
    <source>
        <dbReference type="Proteomes" id="UP001519460"/>
    </source>
</evidence>
<organism evidence="1 2">
    <name type="scientific">Batillaria attramentaria</name>
    <dbReference type="NCBI Taxonomy" id="370345"/>
    <lineage>
        <taxon>Eukaryota</taxon>
        <taxon>Metazoa</taxon>
        <taxon>Spiralia</taxon>
        <taxon>Lophotrochozoa</taxon>
        <taxon>Mollusca</taxon>
        <taxon>Gastropoda</taxon>
        <taxon>Caenogastropoda</taxon>
        <taxon>Sorbeoconcha</taxon>
        <taxon>Cerithioidea</taxon>
        <taxon>Batillariidae</taxon>
        <taxon>Batillaria</taxon>
    </lineage>
</organism>
<accession>A0ABD0LV93</accession>
<dbReference type="EMBL" id="JACVVK020000022">
    <property type="protein sequence ID" value="KAK7503143.1"/>
    <property type="molecule type" value="Genomic_DNA"/>
</dbReference>
<proteinExistence type="predicted"/>
<keyword evidence="2" id="KW-1185">Reference proteome</keyword>